<evidence type="ECO:0000313" key="1">
    <source>
        <dbReference type="EMBL" id="KAK6643368.1"/>
    </source>
</evidence>
<dbReference type="Proteomes" id="UP001372834">
    <property type="component" value="Unassembled WGS sequence"/>
</dbReference>
<comment type="caution">
    <text evidence="1">The sequence shown here is derived from an EMBL/GenBank/DDBJ whole genome shotgun (WGS) entry which is preliminary data.</text>
</comment>
<sequence>MKAIEVSVKNEKCPSVKDPVGMECPAGLRSLLPHHSRLDGMAIPPLSPKGNRRVSAATDLWLLPPRSVECKEEPQRQAPLSYTQCRGGWLNSMARQPQGATCLLVASYDTQRIGWSYSNPGTTPGIRLTSSGFRLNYFFNPEKKLI</sequence>
<dbReference type="EMBL" id="JAWJWE010000002">
    <property type="protein sequence ID" value="KAK6643368.1"/>
    <property type="molecule type" value="Genomic_DNA"/>
</dbReference>
<protein>
    <submittedName>
        <fullName evidence="1">Uncharacterized protein</fullName>
    </submittedName>
</protein>
<gene>
    <name evidence="1" type="ORF">RUM43_004873</name>
</gene>
<accession>A0AAN8SBA7</accession>
<organism evidence="1 2">
    <name type="scientific">Polyplax serrata</name>
    <name type="common">Common mouse louse</name>
    <dbReference type="NCBI Taxonomy" id="468196"/>
    <lineage>
        <taxon>Eukaryota</taxon>
        <taxon>Metazoa</taxon>
        <taxon>Ecdysozoa</taxon>
        <taxon>Arthropoda</taxon>
        <taxon>Hexapoda</taxon>
        <taxon>Insecta</taxon>
        <taxon>Pterygota</taxon>
        <taxon>Neoptera</taxon>
        <taxon>Paraneoptera</taxon>
        <taxon>Psocodea</taxon>
        <taxon>Troctomorpha</taxon>
        <taxon>Phthiraptera</taxon>
        <taxon>Anoplura</taxon>
        <taxon>Polyplacidae</taxon>
        <taxon>Polyplax</taxon>
    </lineage>
</organism>
<name>A0AAN8SBA7_POLSC</name>
<proteinExistence type="predicted"/>
<dbReference type="AlphaFoldDB" id="A0AAN8SBA7"/>
<reference evidence="1 2" key="1">
    <citation type="submission" date="2023-10" db="EMBL/GenBank/DDBJ databases">
        <title>Genomes of two closely related lineages of the louse Polyplax serrata with different host specificities.</title>
        <authorList>
            <person name="Martinu J."/>
            <person name="Tarabai H."/>
            <person name="Stefka J."/>
            <person name="Hypsa V."/>
        </authorList>
    </citation>
    <scope>NUCLEOTIDE SEQUENCE [LARGE SCALE GENOMIC DNA]</scope>
    <source>
        <strain evidence="1">HR10_N</strain>
    </source>
</reference>
<evidence type="ECO:0000313" key="2">
    <source>
        <dbReference type="Proteomes" id="UP001372834"/>
    </source>
</evidence>